<dbReference type="Pfam" id="PF04326">
    <property type="entry name" value="SLFN_AlbA_2"/>
    <property type="match status" value="1"/>
</dbReference>
<organism evidence="2">
    <name type="scientific">Rhizobium leguminosarum bv. trifolii</name>
    <dbReference type="NCBI Taxonomy" id="386"/>
    <lineage>
        <taxon>Bacteria</taxon>
        <taxon>Pseudomonadati</taxon>
        <taxon>Pseudomonadota</taxon>
        <taxon>Alphaproteobacteria</taxon>
        <taxon>Hyphomicrobiales</taxon>
        <taxon>Rhizobiaceae</taxon>
        <taxon>Rhizobium/Agrobacterium group</taxon>
        <taxon>Rhizobium</taxon>
    </lineage>
</organism>
<sequence>MTLGNEGTSLILVVPDGEAMAKTTDGRSDLTDLVDYPRETLDIELKDWIDLGDKVAQAKLARHIAALANHGGGYLVFGFRDDESIAPSRPTDLSGYSRDTFGRVVTRYLTPAFQCDVQLIQSSAGLIYPVVRVPSHGSTPIGAKADGPHDPKGQPQGIRAGTYYVRKPGPKSEAAMGVEDWQPLIRRCILFDRDSLLGDIARAVQPRSEPPAPAIEDRLKTWHGESEARWRAILGKATALRWLVDIEANHCQLSYMILSDTGIAIPAHELQRVLAEVNRDVRQTVWTGWSMFYPFTRPEIAAALHPEFDDGSGVDVLESNLIGDGDFDISLPDYWRFAVDGRAPIIRPYREDRQRSVEGKGRPAGTWLSPETIVRETAELVTHARIVAERYEGSRVAFRCTWRGLAGREIDDFGDIYWSPGRHARADQRTTIGTWDVPVLAANWHEVVAQLSCPVLNLFGFTECGGELVAGLAPRFIKL</sequence>
<accession>A0A1C9HYS9</accession>
<feature type="domain" description="Schlafen AlbA-2" evidence="1">
    <location>
        <begin position="39"/>
        <end position="166"/>
    </location>
</feature>
<name>A0A1C9HYS9_RHILT</name>
<reference evidence="2" key="2">
    <citation type="journal article" date="2016" name="Front. Microbiol.">
        <title>The Regulatory Protein RosR Affects Rhizobium leguminosarum bv. trifolii Protein Profiles, Cell Surface Properties, and Symbiosis with Clover.</title>
        <authorList>
            <person name="Rachwal K."/>
            <person name="Boguszewska A."/>
            <person name="Kopcinska J."/>
            <person name="Karas M."/>
            <person name="Tchorzewski M."/>
            <person name="Janczarek M."/>
        </authorList>
    </citation>
    <scope>NUCLEOTIDE SEQUENCE</scope>
    <source>
        <strain evidence="2">Rt24.2</strain>
    </source>
</reference>
<protein>
    <submittedName>
        <fullName evidence="2">ATPase AAA</fullName>
    </submittedName>
</protein>
<dbReference type="InterPro" id="IPR038461">
    <property type="entry name" value="Schlafen_AlbA_2_dom_sf"/>
</dbReference>
<dbReference type="InterPro" id="IPR007421">
    <property type="entry name" value="Schlafen_AlbA_2_dom"/>
</dbReference>
<dbReference type="EMBL" id="KX489511">
    <property type="protein sequence ID" value="AOO91875.1"/>
    <property type="molecule type" value="Genomic_DNA"/>
</dbReference>
<dbReference type="Gene3D" id="3.30.950.30">
    <property type="entry name" value="Schlafen, AAA domain"/>
    <property type="match status" value="1"/>
</dbReference>
<evidence type="ECO:0000313" key="2">
    <source>
        <dbReference type="EMBL" id="AOO91875.1"/>
    </source>
</evidence>
<reference evidence="2" key="1">
    <citation type="journal article" date="2015" name="BMC Genomics">
        <title>Transcriptome profiling of a Rhizobium leguminosarum bv. trifolii rosR mutant reveals the role of the transcriptional regulator RosR in motility, synthesis of cell-surface components, and other cellular processes.</title>
        <authorList>
            <person name="Rachwal K."/>
            <person name="Matczynska E."/>
            <person name="Janczarek M."/>
        </authorList>
    </citation>
    <scope>NUCLEOTIDE SEQUENCE</scope>
    <source>
        <strain evidence="2">Rt24.2</strain>
    </source>
</reference>
<proteinExistence type="predicted"/>
<dbReference type="AlphaFoldDB" id="A0A1C9HYS9"/>
<evidence type="ECO:0000259" key="1">
    <source>
        <dbReference type="Pfam" id="PF04326"/>
    </source>
</evidence>